<protein>
    <submittedName>
        <fullName evidence="1">Uncharacterized protein</fullName>
    </submittedName>
</protein>
<sequence>MFRTLALALLLIGIVFITIGYTKMSFSCPPPRIEYRYIPRKIYEEQLYDNDISGKFSKMFEKVDPKFGREENL</sequence>
<dbReference type="EMBL" id="MN740603">
    <property type="protein sequence ID" value="QHS78748.1"/>
    <property type="molecule type" value="Genomic_DNA"/>
</dbReference>
<proteinExistence type="predicted"/>
<accession>A0A6C0AG60</accession>
<evidence type="ECO:0000313" key="1">
    <source>
        <dbReference type="EMBL" id="QHS78748.1"/>
    </source>
</evidence>
<name>A0A6C0AG60_9ZZZZ</name>
<dbReference type="AlphaFoldDB" id="A0A6C0AG60"/>
<organism evidence="1">
    <name type="scientific">viral metagenome</name>
    <dbReference type="NCBI Taxonomy" id="1070528"/>
    <lineage>
        <taxon>unclassified sequences</taxon>
        <taxon>metagenomes</taxon>
        <taxon>organismal metagenomes</taxon>
    </lineage>
</organism>
<reference evidence="1" key="1">
    <citation type="journal article" date="2020" name="Nature">
        <title>Giant virus diversity and host interactions through global metagenomics.</title>
        <authorList>
            <person name="Schulz F."/>
            <person name="Roux S."/>
            <person name="Paez-Espino D."/>
            <person name="Jungbluth S."/>
            <person name="Walsh D.A."/>
            <person name="Denef V.J."/>
            <person name="McMahon K.D."/>
            <person name="Konstantinidis K.T."/>
            <person name="Eloe-Fadrosh E.A."/>
            <person name="Kyrpides N.C."/>
            <person name="Woyke T."/>
        </authorList>
    </citation>
    <scope>NUCLEOTIDE SEQUENCE</scope>
    <source>
        <strain evidence="1">GVMAG-S-1024976-23</strain>
    </source>
</reference>